<dbReference type="Proteomes" id="UP001145021">
    <property type="component" value="Unassembled WGS sequence"/>
</dbReference>
<feature type="region of interest" description="Disordered" evidence="1">
    <location>
        <begin position="1"/>
        <end position="141"/>
    </location>
</feature>
<accession>A0A9W7XIF4</accession>
<dbReference type="AlphaFoldDB" id="A0A9W7XIF4"/>
<comment type="caution">
    <text evidence="2">The sequence shown here is derived from an EMBL/GenBank/DDBJ whole genome shotgun (WGS) entry which is preliminary data.</text>
</comment>
<organism evidence="2 3">
    <name type="scientific">Coemansia asiatica</name>
    <dbReference type="NCBI Taxonomy" id="1052880"/>
    <lineage>
        <taxon>Eukaryota</taxon>
        <taxon>Fungi</taxon>
        <taxon>Fungi incertae sedis</taxon>
        <taxon>Zoopagomycota</taxon>
        <taxon>Kickxellomycotina</taxon>
        <taxon>Kickxellomycetes</taxon>
        <taxon>Kickxellales</taxon>
        <taxon>Kickxellaceae</taxon>
        <taxon>Coemansia</taxon>
    </lineage>
</organism>
<evidence type="ECO:0000313" key="3">
    <source>
        <dbReference type="Proteomes" id="UP001145021"/>
    </source>
</evidence>
<reference evidence="2" key="1">
    <citation type="submission" date="2022-07" db="EMBL/GenBank/DDBJ databases">
        <title>Phylogenomic reconstructions and comparative analyses of Kickxellomycotina fungi.</title>
        <authorList>
            <person name="Reynolds N.K."/>
            <person name="Stajich J.E."/>
            <person name="Barry K."/>
            <person name="Grigoriev I.V."/>
            <person name="Crous P."/>
            <person name="Smith M.E."/>
        </authorList>
    </citation>
    <scope>NUCLEOTIDE SEQUENCE</scope>
    <source>
        <strain evidence="2">NBRC 105413</strain>
    </source>
</reference>
<dbReference type="EMBL" id="JANBOH010000245">
    <property type="protein sequence ID" value="KAJ1643538.1"/>
    <property type="molecule type" value="Genomic_DNA"/>
</dbReference>
<proteinExistence type="predicted"/>
<evidence type="ECO:0000313" key="2">
    <source>
        <dbReference type="EMBL" id="KAJ1643538.1"/>
    </source>
</evidence>
<protein>
    <submittedName>
        <fullName evidence="2">Uncharacterized protein</fullName>
    </submittedName>
</protein>
<feature type="compositionally biased region" description="Low complexity" evidence="1">
    <location>
        <begin position="34"/>
        <end position="48"/>
    </location>
</feature>
<sequence>MTAGAADITSSHLAGYVDGSEYHSPVPSLTHGTSRASSASSSSVSSMSPGALAVATPRDLAPPFVSSLGRHGGDATAKKTLVATGQPGTSSDGGDLKRRSRESEEDADNDADTARAGTAAKRQKMRKHASSNSIARSHSRKRLTGSADFVKQFGLADLYDQYVRPYVLSEAGSRREMPDLASAYLCNVRSTIAAQPERQVDLMALVLAPPKNEFDHLDLLPMASIKAAFSIAPGAAANKRSRISLKCSTDTQPRSPSVRLEQQPGSNSGSYSNKHDGGDQQRRHHGATPAPQAAAAAATTTTTTAGRYNNSHSNSHSHSSSHGYQQSPQRQTTSSPNRA</sequence>
<name>A0A9W7XIF4_9FUNG</name>
<feature type="compositionally biased region" description="Polar residues" evidence="1">
    <location>
        <begin position="263"/>
        <end position="272"/>
    </location>
</feature>
<feature type="region of interest" description="Disordered" evidence="1">
    <location>
        <begin position="247"/>
        <end position="339"/>
    </location>
</feature>
<gene>
    <name evidence="2" type="ORF">LPJ64_004694</name>
</gene>
<feature type="compositionally biased region" description="Low complexity" evidence="1">
    <location>
        <begin position="287"/>
        <end position="339"/>
    </location>
</feature>
<evidence type="ECO:0000256" key="1">
    <source>
        <dbReference type="SAM" id="MobiDB-lite"/>
    </source>
</evidence>
<keyword evidence="3" id="KW-1185">Reference proteome</keyword>